<keyword evidence="1" id="KW-0175">Coiled coil</keyword>
<proteinExistence type="predicted"/>
<dbReference type="SUPFAM" id="SSF57997">
    <property type="entry name" value="Tropomyosin"/>
    <property type="match status" value="1"/>
</dbReference>
<evidence type="ECO:0000313" key="3">
    <source>
        <dbReference type="EMBL" id="QDZ40470.1"/>
    </source>
</evidence>
<keyword evidence="2" id="KW-1133">Transmembrane helix</keyword>
<dbReference type="EMBL" id="CP042326">
    <property type="protein sequence ID" value="QDZ40470.1"/>
    <property type="molecule type" value="Genomic_DNA"/>
</dbReference>
<sequence length="468" mass="52779">MMTSALVLIAAVLLLGGLLAALGDYLGTKVGKARLRIFNLRPRQTATLVTVLTGTMIAASTLGILFATSSSLRKGIFRLDEYLNRLQSARDDLSAAVQDRKQAEEELAIAEEEQAEAQRDLDEINRKFQSAQNQLDTVSQEVASLNQQLSDLKQEREGLLQERQELEVQIEARDEELITQQQQLQITEERFQKLEEQRTQLQTEIEKQDNKIAELDAAIESKDRVLQFQEEEVTNLEEEIHGLQQEIQALEQYYDNFQALRQGNVSLVKGQVLAFNVVQVPERDLTKDVINEMLRQANRRAIQATQPGNEEFQEQIIVITNHQIQRLKEVLDSGEEYVVQIVSAGNYLRGEKQIQVFADVVRNETVFEEGEVVASLSLNPQDVKEGELSERIDLLLASSRFRARQSGILGQVLVGENYLDMINFMENLEALEGSYDQIQAIAKGTSSNAGPLELQLKVKRGEDVVLTN</sequence>
<dbReference type="Gene3D" id="1.10.287.1490">
    <property type="match status" value="1"/>
</dbReference>
<dbReference type="RefSeq" id="WP_146296242.1">
    <property type="nucleotide sequence ID" value="NZ_CP042326.1"/>
</dbReference>
<keyword evidence="4" id="KW-1185">Reference proteome</keyword>
<name>A0A5B8NQJ7_9CHRO</name>
<dbReference type="InterPro" id="IPR021435">
    <property type="entry name" value="DUF3084"/>
</dbReference>
<feature type="transmembrane region" description="Helical" evidence="2">
    <location>
        <begin position="44"/>
        <end position="68"/>
    </location>
</feature>
<accession>A0A5B8NQJ7</accession>
<dbReference type="Proteomes" id="UP000318453">
    <property type="component" value="Chromosome"/>
</dbReference>
<reference evidence="3 4" key="1">
    <citation type="submission" date="2019-08" db="EMBL/GenBank/DDBJ databases">
        <title>Carotenoids and Carotenoid Binding Proteins in the Halophilic Cyanobacterium Euhalothece sp. ZM00.</title>
        <authorList>
            <person name="Cho S.M."/>
            <person name="Song J.Y."/>
            <person name="Park Y.-I."/>
        </authorList>
    </citation>
    <scope>NUCLEOTIDE SEQUENCE [LARGE SCALE GENOMIC DNA]</scope>
    <source>
        <strain evidence="3 4">Z-M001</strain>
    </source>
</reference>
<evidence type="ECO:0000256" key="2">
    <source>
        <dbReference type="SAM" id="Phobius"/>
    </source>
</evidence>
<dbReference type="AlphaFoldDB" id="A0A5B8NQJ7"/>
<protein>
    <submittedName>
        <fullName evidence="3">DUF3084 domain-containing protein</fullName>
    </submittedName>
</protein>
<dbReference type="OrthoDB" id="9812848at2"/>
<organism evidence="3 4">
    <name type="scientific">Euhalothece natronophila Z-M001</name>
    <dbReference type="NCBI Taxonomy" id="522448"/>
    <lineage>
        <taxon>Bacteria</taxon>
        <taxon>Bacillati</taxon>
        <taxon>Cyanobacteriota</taxon>
        <taxon>Cyanophyceae</taxon>
        <taxon>Oscillatoriophycideae</taxon>
        <taxon>Chroococcales</taxon>
        <taxon>Halothecacae</taxon>
        <taxon>Halothece cluster</taxon>
        <taxon>Euhalothece</taxon>
    </lineage>
</organism>
<gene>
    <name evidence="3" type="ORF">FRE64_11200</name>
</gene>
<evidence type="ECO:0000313" key="4">
    <source>
        <dbReference type="Proteomes" id="UP000318453"/>
    </source>
</evidence>
<keyword evidence="2" id="KW-0472">Membrane</keyword>
<feature type="coiled-coil region" evidence="1">
    <location>
        <begin position="79"/>
        <end position="260"/>
    </location>
</feature>
<dbReference type="KEGG" id="enn:FRE64_11200"/>
<evidence type="ECO:0000256" key="1">
    <source>
        <dbReference type="SAM" id="Coils"/>
    </source>
</evidence>
<keyword evidence="2" id="KW-0812">Transmembrane</keyword>
<dbReference type="Pfam" id="PF11283">
    <property type="entry name" value="DUF3084"/>
    <property type="match status" value="1"/>
</dbReference>